<dbReference type="PANTHER" id="PTHR11533">
    <property type="entry name" value="PROTEASE M1 ZINC METALLOPROTEASE"/>
    <property type="match status" value="1"/>
</dbReference>
<evidence type="ECO:0000256" key="1">
    <source>
        <dbReference type="ARBA" id="ARBA00010136"/>
    </source>
</evidence>
<evidence type="ECO:0000256" key="2">
    <source>
        <dbReference type="SAM" id="MobiDB-lite"/>
    </source>
</evidence>
<protein>
    <submittedName>
        <fullName evidence="5">(diamondback moth) hypothetical protein</fullName>
    </submittedName>
</protein>
<reference evidence="5" key="1">
    <citation type="submission" date="2020-11" db="EMBL/GenBank/DDBJ databases">
        <authorList>
            <person name="Whiteford S."/>
        </authorList>
    </citation>
    <scope>NUCLEOTIDE SEQUENCE</scope>
</reference>
<dbReference type="GO" id="GO:0070006">
    <property type="term" value="F:metalloaminopeptidase activity"/>
    <property type="evidence" value="ECO:0007669"/>
    <property type="project" value="TreeGrafter"/>
</dbReference>
<dbReference type="PANTHER" id="PTHR11533:SF299">
    <property type="entry name" value="AMINOPEPTIDASE"/>
    <property type="match status" value="1"/>
</dbReference>
<comment type="similarity">
    <text evidence="1">Belongs to the peptidase M1 family.</text>
</comment>
<evidence type="ECO:0000259" key="3">
    <source>
        <dbReference type="Pfam" id="PF01433"/>
    </source>
</evidence>
<proteinExistence type="inferred from homology"/>
<dbReference type="Pfam" id="PF11838">
    <property type="entry name" value="ERAP1_C"/>
    <property type="match status" value="1"/>
</dbReference>
<dbReference type="Gene3D" id="1.10.390.10">
    <property type="entry name" value="Neutral Protease Domain 2"/>
    <property type="match status" value="1"/>
</dbReference>
<dbReference type="GO" id="GO:0006508">
    <property type="term" value="P:proteolysis"/>
    <property type="evidence" value="ECO:0007669"/>
    <property type="project" value="TreeGrafter"/>
</dbReference>
<feature type="domain" description="ERAP1-like C-terminal" evidence="4">
    <location>
        <begin position="398"/>
        <end position="623"/>
    </location>
</feature>
<dbReference type="SUPFAM" id="SSF55486">
    <property type="entry name" value="Metalloproteases ('zincins'), catalytic domain"/>
    <property type="match status" value="1"/>
</dbReference>
<evidence type="ECO:0000313" key="6">
    <source>
        <dbReference type="Proteomes" id="UP000653454"/>
    </source>
</evidence>
<dbReference type="InterPro" id="IPR014782">
    <property type="entry name" value="Peptidase_M1_dom"/>
</dbReference>
<dbReference type="AlphaFoldDB" id="A0A8S4EX98"/>
<comment type="caution">
    <text evidence="5">The sequence shown here is derived from an EMBL/GenBank/DDBJ whole genome shotgun (WGS) entry which is preliminary data.</text>
</comment>
<dbReference type="InterPro" id="IPR024571">
    <property type="entry name" value="ERAP1-like_C_dom"/>
</dbReference>
<gene>
    <name evidence="5" type="ORF">PLXY2_LOCUS7007</name>
</gene>
<feature type="domain" description="Peptidase M1 membrane alanine aminopeptidase" evidence="3">
    <location>
        <begin position="38"/>
        <end position="223"/>
    </location>
</feature>
<evidence type="ECO:0000259" key="4">
    <source>
        <dbReference type="Pfam" id="PF11838"/>
    </source>
</evidence>
<name>A0A8S4EX98_PLUXY</name>
<dbReference type="GO" id="GO:0008270">
    <property type="term" value="F:zinc ion binding"/>
    <property type="evidence" value="ECO:0007669"/>
    <property type="project" value="InterPro"/>
</dbReference>
<accession>A0A8S4EX98</accession>
<keyword evidence="6" id="KW-1185">Reference proteome</keyword>
<feature type="region of interest" description="Disordered" evidence="2">
    <location>
        <begin position="307"/>
        <end position="329"/>
    </location>
</feature>
<dbReference type="Gene3D" id="1.25.50.20">
    <property type="match status" value="1"/>
</dbReference>
<dbReference type="Pfam" id="PF01433">
    <property type="entry name" value="Peptidase_M1"/>
    <property type="match status" value="1"/>
</dbReference>
<organism evidence="5 6">
    <name type="scientific">Plutella xylostella</name>
    <name type="common">Diamondback moth</name>
    <name type="synonym">Plutella maculipennis</name>
    <dbReference type="NCBI Taxonomy" id="51655"/>
    <lineage>
        <taxon>Eukaryota</taxon>
        <taxon>Metazoa</taxon>
        <taxon>Ecdysozoa</taxon>
        <taxon>Arthropoda</taxon>
        <taxon>Hexapoda</taxon>
        <taxon>Insecta</taxon>
        <taxon>Pterygota</taxon>
        <taxon>Neoptera</taxon>
        <taxon>Endopterygota</taxon>
        <taxon>Lepidoptera</taxon>
        <taxon>Glossata</taxon>
        <taxon>Ditrysia</taxon>
        <taxon>Yponomeutoidea</taxon>
        <taxon>Plutellidae</taxon>
        <taxon>Plutella</taxon>
    </lineage>
</organism>
<dbReference type="GO" id="GO:0005615">
    <property type="term" value="C:extracellular space"/>
    <property type="evidence" value="ECO:0007669"/>
    <property type="project" value="TreeGrafter"/>
</dbReference>
<dbReference type="InterPro" id="IPR027268">
    <property type="entry name" value="Peptidase_M4/M1_CTD_sf"/>
</dbReference>
<dbReference type="Proteomes" id="UP000653454">
    <property type="component" value="Unassembled WGS sequence"/>
</dbReference>
<sequence>MVTEADGTTPYEDEPSPPPEISLYSDQQAILDDAGPLLEWVQKTISTYAYELNTSYPLPKLDIVVIEGGSPYSEGWGLIALSPAMLSDTKTISRLLAQQWFSGLVSPRWWSSQWLMSAVTTVLMQRAPAFNDEQRADLLLSHVLPALRLDSSSSARAVAAPRLEIADIEATTDELSIHKGAAIVSMAIEAVGEEAGRAALAHLLKVHRSASADARDLWKALARPGVPPSAWDGWCERAGYPLLTAHDRGPDRLITQERFVMAADPPDPEPGFDTSLLTADLRADLDEIFYEPETNLTETLEEDINATTTTTLPPPTTRRPAVKPTKPPPPPKWYIPLSFAVGPLKPEYAGDWKNRSEVNGTGTAVNNTLGSRWAENVTHLVWMNDTEMLIPDLGKHLWVRYNVGARGLYRVAPQDPVEGESASLRHQRIAAHYGGGSAAERALALDDAFVLSRAGRLSAARAAQAAAELKSETHWAPWKVLLQQLAWWRALLRLSAAGPRLDAMLRETHPQSPRAPASSEHVWLSGALLTAGVEWGNQEVIQQALKMYDAWDKDNATIPDFYQEGAFTAAILTYGAPAFHRLWGALLGSLAAPRPLLHLPALLAALPAAADRWLFYRLLLLCKRTEKTPETNSMSHNKIAFAIYSLVVPWLWGALLGSLAAPRPLMHLPALLAALPAAADRWLFYSGSTGCGARCSARWRRRGRCCTCPRCWPRCPPLPTAGCSTGDYGMILLAFLQIEFAIYSLVVPWLWGALLGSLAAPRPLLHLPALPAAAERWLFYRYAYTMLSPEAQRSSDWKVWVTSLFAGACRWHGASTTWRLLRASPPPPPAALAAAASCLHQPHDYYQVSPAVHLAARLDGGGGDGGEIRGARARPPAGSWWWRVQQQRGAWRRCDHSVNIAHRRQLTLHRCAGTFRGF</sequence>
<dbReference type="GO" id="GO:0043171">
    <property type="term" value="P:peptide catabolic process"/>
    <property type="evidence" value="ECO:0007669"/>
    <property type="project" value="TreeGrafter"/>
</dbReference>
<dbReference type="EMBL" id="CAJHNJ030000023">
    <property type="protein sequence ID" value="CAG9119955.1"/>
    <property type="molecule type" value="Genomic_DNA"/>
</dbReference>
<dbReference type="GO" id="GO:0016020">
    <property type="term" value="C:membrane"/>
    <property type="evidence" value="ECO:0007669"/>
    <property type="project" value="TreeGrafter"/>
</dbReference>
<dbReference type="InterPro" id="IPR050344">
    <property type="entry name" value="Peptidase_M1_aminopeptidases"/>
</dbReference>
<dbReference type="GO" id="GO:0042277">
    <property type="term" value="F:peptide binding"/>
    <property type="evidence" value="ECO:0007669"/>
    <property type="project" value="TreeGrafter"/>
</dbReference>
<dbReference type="GO" id="GO:0005737">
    <property type="term" value="C:cytoplasm"/>
    <property type="evidence" value="ECO:0007669"/>
    <property type="project" value="TreeGrafter"/>
</dbReference>
<evidence type="ECO:0000313" key="5">
    <source>
        <dbReference type="EMBL" id="CAG9119955.1"/>
    </source>
</evidence>